<dbReference type="InterPro" id="IPR044832">
    <property type="entry name" value="NRP-like"/>
</dbReference>
<evidence type="ECO:0000313" key="1">
    <source>
        <dbReference type="EMBL" id="KAK9016077.1"/>
    </source>
</evidence>
<sequence>MLETGFVSRCIEVDDFEGEEFQLADDQPHPASDASVCLVGGFDGCSWLSALDIYSSSQDMMRTWTSMSFLRSYSSAEKLSDEFYILGVDCNLWYGIMTQKIGCLLLEVEMELNVSQM</sequence>
<dbReference type="PANTHER" id="PTHR46034">
    <property type="match status" value="1"/>
</dbReference>
<dbReference type="PANTHER" id="PTHR46034:SF23">
    <property type="entry name" value="DCD (DEVELOPMENT AND CELL DEATH) DOMAIN PROTEIN"/>
    <property type="match status" value="1"/>
</dbReference>
<dbReference type="EMBL" id="JBBPBN010000021">
    <property type="protein sequence ID" value="KAK9016077.1"/>
    <property type="molecule type" value="Genomic_DNA"/>
</dbReference>
<protein>
    <submittedName>
        <fullName evidence="1">Uncharacterized protein</fullName>
    </submittedName>
</protein>
<dbReference type="SUPFAM" id="SSF117281">
    <property type="entry name" value="Kelch motif"/>
    <property type="match status" value="1"/>
</dbReference>
<organism evidence="1 2">
    <name type="scientific">Hibiscus sabdariffa</name>
    <name type="common">roselle</name>
    <dbReference type="NCBI Taxonomy" id="183260"/>
    <lineage>
        <taxon>Eukaryota</taxon>
        <taxon>Viridiplantae</taxon>
        <taxon>Streptophyta</taxon>
        <taxon>Embryophyta</taxon>
        <taxon>Tracheophyta</taxon>
        <taxon>Spermatophyta</taxon>
        <taxon>Magnoliopsida</taxon>
        <taxon>eudicotyledons</taxon>
        <taxon>Gunneridae</taxon>
        <taxon>Pentapetalae</taxon>
        <taxon>rosids</taxon>
        <taxon>malvids</taxon>
        <taxon>Malvales</taxon>
        <taxon>Malvaceae</taxon>
        <taxon>Malvoideae</taxon>
        <taxon>Hibiscus</taxon>
    </lineage>
</organism>
<proteinExistence type="predicted"/>
<accession>A0ABR2RSX2</accession>
<reference evidence="1 2" key="1">
    <citation type="journal article" date="2024" name="G3 (Bethesda)">
        <title>Genome assembly of Hibiscus sabdariffa L. provides insights into metabolisms of medicinal natural products.</title>
        <authorList>
            <person name="Kim T."/>
        </authorList>
    </citation>
    <scope>NUCLEOTIDE SEQUENCE [LARGE SCALE GENOMIC DNA]</scope>
    <source>
        <strain evidence="1">TK-2024</strain>
        <tissue evidence="1">Old leaves</tissue>
    </source>
</reference>
<dbReference type="Proteomes" id="UP001396334">
    <property type="component" value="Unassembled WGS sequence"/>
</dbReference>
<name>A0ABR2RSX2_9ROSI</name>
<comment type="caution">
    <text evidence="1">The sequence shown here is derived from an EMBL/GenBank/DDBJ whole genome shotgun (WGS) entry which is preliminary data.</text>
</comment>
<evidence type="ECO:0000313" key="2">
    <source>
        <dbReference type="Proteomes" id="UP001396334"/>
    </source>
</evidence>
<gene>
    <name evidence="1" type="ORF">V6N11_007160</name>
</gene>
<keyword evidence="2" id="KW-1185">Reference proteome</keyword>
<dbReference type="InterPro" id="IPR015915">
    <property type="entry name" value="Kelch-typ_b-propeller"/>
</dbReference>